<organism evidence="1 2">
    <name type="scientific">Hibiscus sabdariffa</name>
    <name type="common">roselle</name>
    <dbReference type="NCBI Taxonomy" id="183260"/>
    <lineage>
        <taxon>Eukaryota</taxon>
        <taxon>Viridiplantae</taxon>
        <taxon>Streptophyta</taxon>
        <taxon>Embryophyta</taxon>
        <taxon>Tracheophyta</taxon>
        <taxon>Spermatophyta</taxon>
        <taxon>Magnoliopsida</taxon>
        <taxon>eudicotyledons</taxon>
        <taxon>Gunneridae</taxon>
        <taxon>Pentapetalae</taxon>
        <taxon>rosids</taxon>
        <taxon>malvids</taxon>
        <taxon>Malvales</taxon>
        <taxon>Malvaceae</taxon>
        <taxon>Malvoideae</taxon>
        <taxon>Hibiscus</taxon>
    </lineage>
</organism>
<comment type="caution">
    <text evidence="1">The sequence shown here is derived from an EMBL/GenBank/DDBJ whole genome shotgun (WGS) entry which is preliminary data.</text>
</comment>
<reference evidence="1 2" key="1">
    <citation type="journal article" date="2024" name="G3 (Bethesda)">
        <title>Genome assembly of Hibiscus sabdariffa L. provides insights into metabolisms of medicinal natural products.</title>
        <authorList>
            <person name="Kim T."/>
        </authorList>
    </citation>
    <scope>NUCLEOTIDE SEQUENCE [LARGE SCALE GENOMIC DNA]</scope>
    <source>
        <strain evidence="1">TK-2024</strain>
        <tissue evidence="1">Old leaves</tissue>
    </source>
</reference>
<evidence type="ECO:0000313" key="2">
    <source>
        <dbReference type="Proteomes" id="UP001472677"/>
    </source>
</evidence>
<dbReference type="EMBL" id="JBBPBM010000235">
    <property type="protein sequence ID" value="KAK8499514.1"/>
    <property type="molecule type" value="Genomic_DNA"/>
</dbReference>
<keyword evidence="2" id="KW-1185">Reference proteome</keyword>
<accession>A0ABR2AZI9</accession>
<name>A0ABR2AZI9_9ROSI</name>
<evidence type="ECO:0000313" key="1">
    <source>
        <dbReference type="EMBL" id="KAK8499514.1"/>
    </source>
</evidence>
<dbReference type="Proteomes" id="UP001472677">
    <property type="component" value="Unassembled WGS sequence"/>
</dbReference>
<protein>
    <submittedName>
        <fullName evidence="1">Uncharacterized protein</fullName>
    </submittedName>
</protein>
<gene>
    <name evidence="1" type="ORF">V6N12_011599</name>
</gene>
<sequence>MQRHELVPLAKGLQFSWLKRYGTDHSSWQPQASCCSCRYSLYSSFPVKVNILCTMNTSLYGSQFGMPQMLCLWERIIYSTIFKLAILLLIGCHG</sequence>
<proteinExistence type="predicted"/>